<gene>
    <name evidence="4" type="ORF">HKT17_01385</name>
</gene>
<reference evidence="4 5" key="1">
    <citation type="submission" date="2020-05" db="EMBL/GenBank/DDBJ databases">
        <title>Compete genome of Limnobacter sp. SAORIC-580.</title>
        <authorList>
            <person name="Song J."/>
            <person name="Cho J.-C."/>
        </authorList>
    </citation>
    <scope>NUCLEOTIDE SEQUENCE [LARGE SCALE GENOMIC DNA]</scope>
    <source>
        <strain evidence="4 5">SAORIC-580</strain>
    </source>
</reference>
<dbReference type="SUPFAM" id="SSF56300">
    <property type="entry name" value="Metallo-dependent phosphatases"/>
    <property type="match status" value="1"/>
</dbReference>
<evidence type="ECO:0000259" key="2">
    <source>
        <dbReference type="Pfam" id="PF09423"/>
    </source>
</evidence>
<dbReference type="InterPro" id="IPR052900">
    <property type="entry name" value="Phospholipid_Metab_Enz"/>
</dbReference>
<keyword evidence="1" id="KW-0732">Signal</keyword>
<evidence type="ECO:0000313" key="5">
    <source>
        <dbReference type="Proteomes" id="UP000501130"/>
    </source>
</evidence>
<dbReference type="Proteomes" id="UP000501130">
    <property type="component" value="Chromosome"/>
</dbReference>
<evidence type="ECO:0000313" key="4">
    <source>
        <dbReference type="EMBL" id="QJR28457.1"/>
    </source>
</evidence>
<dbReference type="InterPro" id="IPR029052">
    <property type="entry name" value="Metallo-depent_PP-like"/>
</dbReference>
<dbReference type="InterPro" id="IPR018946">
    <property type="entry name" value="PhoD-like_MPP"/>
</dbReference>
<dbReference type="Pfam" id="PF16655">
    <property type="entry name" value="PhoD_N"/>
    <property type="match status" value="1"/>
</dbReference>
<dbReference type="Gene3D" id="2.60.40.380">
    <property type="entry name" value="Purple acid phosphatase-like, N-terminal"/>
    <property type="match status" value="1"/>
</dbReference>
<dbReference type="CDD" id="cd07389">
    <property type="entry name" value="MPP_PhoD"/>
    <property type="match status" value="1"/>
</dbReference>
<dbReference type="InterPro" id="IPR038607">
    <property type="entry name" value="PhoD-like_sf"/>
</dbReference>
<dbReference type="InterPro" id="IPR032093">
    <property type="entry name" value="PhoD_N"/>
</dbReference>
<keyword evidence="5" id="KW-1185">Reference proteome</keyword>
<dbReference type="PROSITE" id="PS51257">
    <property type="entry name" value="PROKAR_LIPOPROTEIN"/>
    <property type="match status" value="1"/>
</dbReference>
<dbReference type="PANTHER" id="PTHR43606">
    <property type="entry name" value="PHOSPHATASE, PUTATIVE (AFU_ORTHOLOGUE AFUA_6G08710)-RELATED"/>
    <property type="match status" value="1"/>
</dbReference>
<dbReference type="Pfam" id="PF09423">
    <property type="entry name" value="PhoD"/>
    <property type="match status" value="1"/>
</dbReference>
<feature type="chain" id="PRO_5046758742" description="Alkaline phosphatase" evidence="1">
    <location>
        <begin position="21"/>
        <end position="603"/>
    </location>
</feature>
<dbReference type="EMBL" id="CP053084">
    <property type="protein sequence ID" value="QJR28457.1"/>
    <property type="molecule type" value="Genomic_DNA"/>
</dbReference>
<dbReference type="PANTHER" id="PTHR43606:SF7">
    <property type="entry name" value="PHOSPHATASE, PUTATIVE (AFU_ORTHOLOGUE AFUA_6G08710)-RELATED"/>
    <property type="match status" value="1"/>
</dbReference>
<feature type="domain" description="Phospholipase D N-terminal" evidence="3">
    <location>
        <begin position="61"/>
        <end position="179"/>
    </location>
</feature>
<evidence type="ECO:0000256" key="1">
    <source>
        <dbReference type="SAM" id="SignalP"/>
    </source>
</evidence>
<name>A0ABX6N474_9BURK</name>
<protein>
    <recommendedName>
        <fullName evidence="6">Alkaline phosphatase</fullName>
    </recommendedName>
</protein>
<feature type="domain" description="PhoD-like phosphatase metallophosphatase" evidence="2">
    <location>
        <begin position="190"/>
        <end position="556"/>
    </location>
</feature>
<feature type="signal peptide" evidence="1">
    <location>
        <begin position="1"/>
        <end position="20"/>
    </location>
</feature>
<organism evidence="4 5">
    <name type="scientific">Limnobacter profundi</name>
    <dbReference type="NCBI Taxonomy" id="2732163"/>
    <lineage>
        <taxon>Bacteria</taxon>
        <taxon>Pseudomonadati</taxon>
        <taxon>Pseudomonadota</taxon>
        <taxon>Betaproteobacteria</taxon>
        <taxon>Burkholderiales</taxon>
        <taxon>Burkholderiaceae</taxon>
        <taxon>Limnobacter</taxon>
    </lineage>
</organism>
<evidence type="ECO:0000259" key="3">
    <source>
        <dbReference type="Pfam" id="PF16655"/>
    </source>
</evidence>
<dbReference type="RefSeq" id="WP_171097303.1">
    <property type="nucleotide sequence ID" value="NZ_CP053084.1"/>
</dbReference>
<dbReference type="Gene3D" id="3.60.21.70">
    <property type="entry name" value="PhoD-like phosphatase"/>
    <property type="match status" value="1"/>
</dbReference>
<evidence type="ECO:0008006" key="6">
    <source>
        <dbReference type="Google" id="ProtNLM"/>
    </source>
</evidence>
<sequence length="603" mass="67727">MDRRHFLRTGLAGLSLPALVACGSDGSNTGNTANPGNPGNPVTPSETVDQMLNPAGAFPWGVSSGDPTAEAVILWTALSPRNTNIDQIPVMLEYVLLEEPLADMTEWNSKFQEGPINRLGEFTAFRDRDYTVKVDLGNQALYSNSRFMQGQIPELTGNQALLYRFVAGSQKSRIGHAKTLPSGEVESVKFATLSCSNYPAGLFSVYEMVRREPLDFVVHLGDYLYEGGGGGTELSRNGVARTPNPQKEMVTREDYVLRHQQYKADPELQALHATHPMIAVWDDHEITNDAYKDGAENHQPEEGDYQERKATAIRTYYNWMPLRERFPRDENTLAPDPREVIYRDFQVGDLCSLIMLDTRIVGRDKQAEIMAVDPDRFNPDRQLLGFEQRRWLSDRMFEAKQRNSIWTVLGQQVMFGQLNILEAPQVELLDQKLLGNLVSINMDQWDGYVAERNRVFNLIKDIGIENLVVLTGDIHTSWAIELYENPIALIGGNQLQRSLGVEIVTPSVTSSGFPDEVADLVSTLLPLLNPHIKYSELKTKGFALIEMQREQMNVTWKYAQSITDESLIGVENEAMRKSFTVQRGSNRFDGALPINIPIPSSPF</sequence>
<proteinExistence type="predicted"/>
<accession>A0ABX6N474</accession>